<organism evidence="1 2">
    <name type="scientific">Desulfobaculum xiamenense</name>
    <dbReference type="NCBI Taxonomy" id="995050"/>
    <lineage>
        <taxon>Bacteria</taxon>
        <taxon>Pseudomonadati</taxon>
        <taxon>Thermodesulfobacteriota</taxon>
        <taxon>Desulfovibrionia</taxon>
        <taxon>Desulfovibrionales</taxon>
        <taxon>Desulfovibrionaceae</taxon>
        <taxon>Desulfobaculum</taxon>
    </lineage>
</organism>
<gene>
    <name evidence="1" type="ORF">GGQ74_002904</name>
</gene>
<dbReference type="Proteomes" id="UP000580856">
    <property type="component" value="Unassembled WGS sequence"/>
</dbReference>
<accession>A0A846QPU8</accession>
<comment type="caution">
    <text evidence="1">The sequence shown here is derived from an EMBL/GenBank/DDBJ whole genome shotgun (WGS) entry which is preliminary data.</text>
</comment>
<dbReference type="SUPFAM" id="SSF53756">
    <property type="entry name" value="UDP-Glycosyltransferase/glycogen phosphorylase"/>
    <property type="match status" value="1"/>
</dbReference>
<dbReference type="RefSeq" id="WP_167942297.1">
    <property type="nucleotide sequence ID" value="NZ_JAATJA010000004.1"/>
</dbReference>
<protein>
    <submittedName>
        <fullName evidence="1">Uncharacterized protein</fullName>
    </submittedName>
</protein>
<reference evidence="1 2" key="1">
    <citation type="submission" date="2020-03" db="EMBL/GenBank/DDBJ databases">
        <title>Genomic Encyclopedia of Type Strains, Phase IV (KMG-IV): sequencing the most valuable type-strain genomes for metagenomic binning, comparative biology and taxonomic classification.</title>
        <authorList>
            <person name="Goeker M."/>
        </authorList>
    </citation>
    <scope>NUCLEOTIDE SEQUENCE [LARGE SCALE GENOMIC DNA]</scope>
    <source>
        <strain evidence="1 2">DSM 24233</strain>
    </source>
</reference>
<name>A0A846QPU8_9BACT</name>
<proteinExistence type="predicted"/>
<evidence type="ECO:0000313" key="1">
    <source>
        <dbReference type="EMBL" id="NJB69207.1"/>
    </source>
</evidence>
<dbReference type="AlphaFoldDB" id="A0A846QPU8"/>
<dbReference type="EMBL" id="JAATJA010000004">
    <property type="protein sequence ID" value="NJB69207.1"/>
    <property type="molecule type" value="Genomic_DNA"/>
</dbReference>
<keyword evidence="2" id="KW-1185">Reference proteome</keyword>
<sequence>MTVLALAVDRNDACWLRSRFRAFGGDAVVAATTLAAQDALAGAGIPFRIFEAEAWDVDKQALSDAARRMAATWHLADALRGHPDMLTAATHRDIPLYPVLFHTVFLGMFEAMQAHVFMRRVLDTVRPRRVVMAEWGDPFASGLYGVLASEEGLEREALAGLCASRGIAVERVPFVPEDAAIEEDGVCPVRGVLPVLARKVATVRADPASVWRRFKRAFAGADRGRMTWESDGPPAGSPSVLVRTWAGHYLDQVLPVVTLLAGRGAAVTVAVEGGIPSRWQVRRLHRVGARLVRCASGLQVRAALRLHWERLGRAALRAVEEASAELFADGNGESFAGPAMAVMRHALVRGLPDAAADIECGRELLDRVRPDVELSHFAVAASGVGGVLPARVAGVPTLTIGHGLHVYTEAERDVFATRVCATAGTVHREAAMHALGCAAELLPTVGDCRLDMLAPSDGRARAVRRLGLSPAHPVCVACVTGPWTQAREARHADARTLRGVLALRREVPGVQLVYRMHHGADAAPFRGAVESLGDAGVIFQSAPNPPLPEVLRAADVVIAHQGSAIAEAVLCGVRVIYLCALAPEEPSSLDCPVIVPVRRLEDLPGAVRGMLATPMSRREVRERAQPWLERVLCGADGGAARRMADLVLALAARGDEPGFEDWLDRQRASAAFSSASWQKTFGTDAKT</sequence>
<evidence type="ECO:0000313" key="2">
    <source>
        <dbReference type="Proteomes" id="UP000580856"/>
    </source>
</evidence>